<accession>A0AB37CLQ1</accession>
<dbReference type="RefSeq" id="WP_049545427.1">
    <property type="nucleotide sequence ID" value="NZ_CP040804.1"/>
</dbReference>
<protein>
    <recommendedName>
        <fullName evidence="3">DUF2750 domain-containing protein</fullName>
    </recommendedName>
</protein>
<evidence type="ECO:0000313" key="2">
    <source>
        <dbReference type="Proteomes" id="UP000322622"/>
    </source>
</evidence>
<sequence>MSTQVTNEKVDKKYYVVLMLVHMGNSVWLVPQDNGSLAWSNEFCDTQPFFSYEEAKSVVESHFLQTFGFIGSYKIIELTYEELLDFEILTDN</sequence>
<name>A0AB37CLQ1_STRSL</name>
<dbReference type="EMBL" id="CP040804">
    <property type="protein sequence ID" value="QEM31965.1"/>
    <property type="molecule type" value="Genomic_DNA"/>
</dbReference>
<evidence type="ECO:0008006" key="3">
    <source>
        <dbReference type="Google" id="ProtNLM"/>
    </source>
</evidence>
<proteinExistence type="predicted"/>
<reference evidence="1 2" key="1">
    <citation type="submission" date="2019-06" db="EMBL/GenBank/DDBJ databases">
        <title>Complete genome sequence of Streptococcus salivarius LAB813.</title>
        <authorList>
            <person name="Levesque C.M."/>
            <person name="Gong S.-G."/>
            <person name="Dufour D."/>
            <person name="Barbour A."/>
        </authorList>
    </citation>
    <scope>NUCLEOTIDE SEQUENCE [LARGE SCALE GENOMIC DNA]</scope>
    <source>
        <strain evidence="1 2">LAB813</strain>
    </source>
</reference>
<evidence type="ECO:0000313" key="1">
    <source>
        <dbReference type="EMBL" id="QEM31965.1"/>
    </source>
</evidence>
<dbReference type="Proteomes" id="UP000322622">
    <property type="component" value="Chromosome"/>
</dbReference>
<dbReference type="AlphaFoldDB" id="A0AB37CLQ1"/>
<organism evidence="1 2">
    <name type="scientific">Streptococcus salivarius</name>
    <dbReference type="NCBI Taxonomy" id="1304"/>
    <lineage>
        <taxon>Bacteria</taxon>
        <taxon>Bacillati</taxon>
        <taxon>Bacillota</taxon>
        <taxon>Bacilli</taxon>
        <taxon>Lactobacillales</taxon>
        <taxon>Streptococcaceae</taxon>
        <taxon>Streptococcus</taxon>
    </lineage>
</organism>
<gene>
    <name evidence="1" type="ORF">FHI56_03320</name>
</gene>